<feature type="region of interest" description="Disordered" evidence="11">
    <location>
        <begin position="166"/>
        <end position="185"/>
    </location>
</feature>
<feature type="domain" description="TonB-dependent receptor-like beta-barrel" evidence="12">
    <location>
        <begin position="228"/>
        <end position="580"/>
    </location>
</feature>
<keyword evidence="14" id="KW-0675">Receptor</keyword>
<evidence type="ECO:0000256" key="10">
    <source>
        <dbReference type="RuleBase" id="RU003357"/>
    </source>
</evidence>
<keyword evidence="15" id="KW-1185">Reference proteome</keyword>
<evidence type="ECO:0000256" key="6">
    <source>
        <dbReference type="ARBA" id="ARBA00023077"/>
    </source>
</evidence>
<evidence type="ECO:0000256" key="1">
    <source>
        <dbReference type="ARBA" id="ARBA00004571"/>
    </source>
</evidence>
<organism evidence="14 15">
    <name type="scientific">Hydrocarboniclastica marina</name>
    <dbReference type="NCBI Taxonomy" id="2259620"/>
    <lineage>
        <taxon>Bacteria</taxon>
        <taxon>Pseudomonadati</taxon>
        <taxon>Pseudomonadota</taxon>
        <taxon>Gammaproteobacteria</taxon>
        <taxon>Alteromonadales</taxon>
        <taxon>Alteromonadaceae</taxon>
        <taxon>Hydrocarboniclastica</taxon>
    </lineage>
</organism>
<evidence type="ECO:0000313" key="15">
    <source>
        <dbReference type="Proteomes" id="UP000298049"/>
    </source>
</evidence>
<gene>
    <name evidence="14" type="ORF">soil367_15795</name>
</gene>
<dbReference type="CDD" id="cd01347">
    <property type="entry name" value="ligand_gated_channel"/>
    <property type="match status" value="1"/>
</dbReference>
<evidence type="ECO:0000256" key="3">
    <source>
        <dbReference type="ARBA" id="ARBA00022448"/>
    </source>
</evidence>
<keyword evidence="6 10" id="KW-0798">TonB box</keyword>
<dbReference type="KEGG" id="hmi:soil367_15795"/>
<comment type="subcellular location">
    <subcellularLocation>
        <location evidence="1 9">Cell outer membrane</location>
        <topology evidence="1 9">Multi-pass membrane protein</topology>
    </subcellularLocation>
</comment>
<dbReference type="Pfam" id="PF07715">
    <property type="entry name" value="Plug"/>
    <property type="match status" value="1"/>
</dbReference>
<dbReference type="PANTHER" id="PTHR30069">
    <property type="entry name" value="TONB-DEPENDENT OUTER MEMBRANE RECEPTOR"/>
    <property type="match status" value="1"/>
</dbReference>
<evidence type="ECO:0000259" key="13">
    <source>
        <dbReference type="Pfam" id="PF07715"/>
    </source>
</evidence>
<keyword evidence="4 9" id="KW-1134">Transmembrane beta strand</keyword>
<keyword evidence="7 9" id="KW-0472">Membrane</keyword>
<dbReference type="AlphaFoldDB" id="A0A4P7XL71"/>
<dbReference type="InterPro" id="IPR037066">
    <property type="entry name" value="Plug_dom_sf"/>
</dbReference>
<dbReference type="InterPro" id="IPR012910">
    <property type="entry name" value="Plug_dom"/>
</dbReference>
<evidence type="ECO:0000256" key="4">
    <source>
        <dbReference type="ARBA" id="ARBA00022452"/>
    </source>
</evidence>
<evidence type="ECO:0000256" key="5">
    <source>
        <dbReference type="ARBA" id="ARBA00022692"/>
    </source>
</evidence>
<dbReference type="Gene3D" id="2.170.130.10">
    <property type="entry name" value="TonB-dependent receptor, plug domain"/>
    <property type="match status" value="1"/>
</dbReference>
<sequence length="621" mass="68806">MQPLQVVGAAEIEADHVVDAQTIERLQATDLEDVFRQQPTVTVGGSVGIAQKVYVRGVEDRLLNVTIDGASQAGSIFHHIGRLAIEPELLKQVEVQDGAGRATSGPGALGGAIRFETKDPEDLLRPGEDFGVLTKLGYFSNSEGYKANTTLFGRLTDDWSAMASLSQTDHDSIEDGDGNELPGTESRQRIGFAKVVGQLPADQRVSLSFDARKDEGERAQRPQWVRSSFNPVYPLEGERHTYTVNYDFVPAQNKLVNLGLTLYHTNTNLEQDVEDRWGLYYGEVESYGFDIRNTSRAGDHELVYGVDYRKDQVNAGYDEDPDAEEESAKVHGIYVQDDFQVTDKLLVTAGLRYDDYQLEDNSGVSFDDEGFSPNLGATYEFTREFSVNASYAEALRGPTVHDAFKLEGSQNDPDLEAERARNHEVGFNYDNAGWSLSGKVYLTRIDDVIGDPLFGPTRYENLGELESRGILLAVAHQWKKLRAGLTYHRNEAELDGEALNTYEHNGIGTSIGDTWVADLNYAFSEDLAAGWAGRFVTGIDDLDTSVGEIDKPGYGVHDLYGQWQPTGTEDLVLTLTIRNLLDKQYLDHASNEDFEPIDDYEGIVGLPEAGRDIRLGLAVRF</sequence>
<dbReference type="GO" id="GO:0009279">
    <property type="term" value="C:cell outer membrane"/>
    <property type="evidence" value="ECO:0007669"/>
    <property type="project" value="UniProtKB-SubCell"/>
</dbReference>
<dbReference type="Gene3D" id="2.40.170.20">
    <property type="entry name" value="TonB-dependent receptor, beta-barrel domain"/>
    <property type="match status" value="1"/>
</dbReference>
<dbReference type="InterPro" id="IPR000531">
    <property type="entry name" value="Beta-barrel_TonB"/>
</dbReference>
<protein>
    <submittedName>
        <fullName evidence="14">TonB-dependent receptor</fullName>
    </submittedName>
</protein>
<evidence type="ECO:0000259" key="12">
    <source>
        <dbReference type="Pfam" id="PF00593"/>
    </source>
</evidence>
<dbReference type="OrthoDB" id="9760494at2"/>
<evidence type="ECO:0000256" key="2">
    <source>
        <dbReference type="ARBA" id="ARBA00009810"/>
    </source>
</evidence>
<dbReference type="InterPro" id="IPR036942">
    <property type="entry name" value="Beta-barrel_TonB_sf"/>
</dbReference>
<dbReference type="PANTHER" id="PTHR30069:SF41">
    <property type="entry name" value="HEME_HEMOPEXIN UTILIZATION PROTEIN C"/>
    <property type="match status" value="1"/>
</dbReference>
<feature type="domain" description="TonB-dependent receptor plug" evidence="13">
    <location>
        <begin position="16"/>
        <end position="112"/>
    </location>
</feature>
<accession>A0A4P7XL71</accession>
<proteinExistence type="inferred from homology"/>
<keyword evidence="5 9" id="KW-0812">Transmembrane</keyword>
<dbReference type="EMBL" id="CP031093">
    <property type="protein sequence ID" value="QCF27989.1"/>
    <property type="molecule type" value="Genomic_DNA"/>
</dbReference>
<reference evidence="14 15" key="1">
    <citation type="submission" date="2018-07" db="EMBL/GenBank/DDBJ databases">
        <title>Marsedoiliclastica nanhaica gen. nov. sp. nov., a novel marine hydrocarbonoclastic bacterium isolated from an in-situ enriched hydrocarbon-degrading consortium in deep-sea sediment.</title>
        <authorList>
            <person name="Dong C."/>
            <person name="Ma T."/>
            <person name="Liu R."/>
            <person name="Shao Z."/>
        </authorList>
    </citation>
    <scope>NUCLEOTIDE SEQUENCE [LARGE SCALE GENOMIC DNA]</scope>
    <source>
        <strain evidence="15">soil36-7</strain>
    </source>
</reference>
<dbReference type="InterPro" id="IPR039426">
    <property type="entry name" value="TonB-dep_rcpt-like"/>
</dbReference>
<dbReference type="GO" id="GO:0015344">
    <property type="term" value="F:siderophore uptake transmembrane transporter activity"/>
    <property type="evidence" value="ECO:0007669"/>
    <property type="project" value="TreeGrafter"/>
</dbReference>
<dbReference type="Proteomes" id="UP000298049">
    <property type="component" value="Chromosome"/>
</dbReference>
<dbReference type="PROSITE" id="PS52016">
    <property type="entry name" value="TONB_DEPENDENT_REC_3"/>
    <property type="match status" value="1"/>
</dbReference>
<dbReference type="Pfam" id="PF00593">
    <property type="entry name" value="TonB_dep_Rec_b-barrel"/>
    <property type="match status" value="1"/>
</dbReference>
<dbReference type="GO" id="GO:0044718">
    <property type="term" value="P:siderophore transmembrane transport"/>
    <property type="evidence" value="ECO:0007669"/>
    <property type="project" value="TreeGrafter"/>
</dbReference>
<keyword evidence="3 9" id="KW-0813">Transport</keyword>
<evidence type="ECO:0000256" key="11">
    <source>
        <dbReference type="SAM" id="MobiDB-lite"/>
    </source>
</evidence>
<evidence type="ECO:0000256" key="9">
    <source>
        <dbReference type="PROSITE-ProRule" id="PRU01360"/>
    </source>
</evidence>
<evidence type="ECO:0000313" key="14">
    <source>
        <dbReference type="EMBL" id="QCF27989.1"/>
    </source>
</evidence>
<evidence type="ECO:0000256" key="7">
    <source>
        <dbReference type="ARBA" id="ARBA00023136"/>
    </source>
</evidence>
<comment type="similarity">
    <text evidence="2 9 10">Belongs to the TonB-dependent receptor family.</text>
</comment>
<keyword evidence="8 9" id="KW-0998">Cell outer membrane</keyword>
<name>A0A4P7XL71_9ALTE</name>
<evidence type="ECO:0000256" key="8">
    <source>
        <dbReference type="ARBA" id="ARBA00023237"/>
    </source>
</evidence>
<dbReference type="SUPFAM" id="SSF56935">
    <property type="entry name" value="Porins"/>
    <property type="match status" value="1"/>
</dbReference>